<keyword evidence="5" id="KW-0862">Zinc</keyword>
<dbReference type="AlphaFoldDB" id="A0A915PP40"/>
<dbReference type="InterPro" id="IPR036264">
    <property type="entry name" value="Bact_exopeptidase_dim_dom"/>
</dbReference>
<dbReference type="InterPro" id="IPR002933">
    <property type="entry name" value="Peptidase_M20"/>
</dbReference>
<dbReference type="Gene3D" id="3.30.70.360">
    <property type="match status" value="1"/>
</dbReference>
<evidence type="ECO:0000256" key="4">
    <source>
        <dbReference type="ARBA" id="ARBA00022801"/>
    </source>
</evidence>
<organism evidence="7 8">
    <name type="scientific">Setaria digitata</name>
    <dbReference type="NCBI Taxonomy" id="48799"/>
    <lineage>
        <taxon>Eukaryota</taxon>
        <taxon>Metazoa</taxon>
        <taxon>Ecdysozoa</taxon>
        <taxon>Nematoda</taxon>
        <taxon>Chromadorea</taxon>
        <taxon>Rhabditida</taxon>
        <taxon>Spirurina</taxon>
        <taxon>Spiruromorpha</taxon>
        <taxon>Filarioidea</taxon>
        <taxon>Setariidae</taxon>
        <taxon>Setaria</taxon>
    </lineage>
</organism>
<evidence type="ECO:0000256" key="1">
    <source>
        <dbReference type="ARBA" id="ARBA00001947"/>
    </source>
</evidence>
<dbReference type="InterPro" id="IPR011650">
    <property type="entry name" value="Peptidase_M20_dimer"/>
</dbReference>
<reference evidence="8" key="1">
    <citation type="submission" date="2022-11" db="UniProtKB">
        <authorList>
            <consortium name="WormBaseParasite"/>
        </authorList>
    </citation>
    <scope>IDENTIFICATION</scope>
</reference>
<keyword evidence="7" id="KW-1185">Reference proteome</keyword>
<proteinExistence type="inferred from homology"/>
<dbReference type="GO" id="GO:0016787">
    <property type="term" value="F:hydrolase activity"/>
    <property type="evidence" value="ECO:0007669"/>
    <property type="project" value="UniProtKB-KW"/>
</dbReference>
<evidence type="ECO:0000256" key="2">
    <source>
        <dbReference type="ARBA" id="ARBA00006247"/>
    </source>
</evidence>
<dbReference type="GO" id="GO:0046872">
    <property type="term" value="F:metal ion binding"/>
    <property type="evidence" value="ECO:0007669"/>
    <property type="project" value="UniProtKB-KW"/>
</dbReference>
<accession>A0A915PP40</accession>
<evidence type="ECO:0000313" key="7">
    <source>
        <dbReference type="Proteomes" id="UP000887581"/>
    </source>
</evidence>
<comment type="similarity">
    <text evidence="2">Belongs to the peptidase M20A family.</text>
</comment>
<dbReference type="Proteomes" id="UP000887581">
    <property type="component" value="Unplaced"/>
</dbReference>
<dbReference type="Pfam" id="PF01546">
    <property type="entry name" value="Peptidase_M20"/>
    <property type="match status" value="1"/>
</dbReference>
<dbReference type="Gene3D" id="3.40.630.10">
    <property type="entry name" value="Zn peptidases"/>
    <property type="match status" value="1"/>
</dbReference>
<evidence type="ECO:0000313" key="8">
    <source>
        <dbReference type="WBParaSite" id="sdigi.contig18.g1614.t1"/>
    </source>
</evidence>
<comment type="cofactor">
    <cofactor evidence="1">
        <name>Zn(2+)</name>
        <dbReference type="ChEBI" id="CHEBI:29105"/>
    </cofactor>
</comment>
<protein>
    <submittedName>
        <fullName evidence="8">Peptidase M20 dimerisation domain-containing protein</fullName>
    </submittedName>
</protein>
<evidence type="ECO:0000256" key="3">
    <source>
        <dbReference type="ARBA" id="ARBA00022723"/>
    </source>
</evidence>
<evidence type="ECO:0000256" key="5">
    <source>
        <dbReference type="ARBA" id="ARBA00022833"/>
    </source>
</evidence>
<dbReference type="InterPro" id="IPR050072">
    <property type="entry name" value="Peptidase_M20A"/>
</dbReference>
<dbReference type="PANTHER" id="PTHR43808">
    <property type="entry name" value="ACETYLORNITHINE DEACETYLASE"/>
    <property type="match status" value="1"/>
</dbReference>
<dbReference type="Pfam" id="PF07687">
    <property type="entry name" value="M20_dimer"/>
    <property type="match status" value="1"/>
</dbReference>
<keyword evidence="3" id="KW-0479">Metal-binding</keyword>
<evidence type="ECO:0000259" key="6">
    <source>
        <dbReference type="Pfam" id="PF07687"/>
    </source>
</evidence>
<dbReference type="PANTHER" id="PTHR43808:SF8">
    <property type="entry name" value="PEPTIDASE M20 DIMERISATION DOMAIN-CONTAINING PROTEIN"/>
    <property type="match status" value="1"/>
</dbReference>
<dbReference type="SUPFAM" id="SSF55031">
    <property type="entry name" value="Bacterial exopeptidase dimerisation domain"/>
    <property type="match status" value="1"/>
</dbReference>
<dbReference type="WBParaSite" id="sdigi.contig18.g1614.t1">
    <property type="protein sequence ID" value="sdigi.contig18.g1614.t1"/>
    <property type="gene ID" value="sdigi.contig18.g1614"/>
</dbReference>
<keyword evidence="4" id="KW-0378">Hydrolase</keyword>
<sequence>MERYITKYASTKPPRVNGLREKRGLFTGARDHELLKDKHCEDTREVVCSNFCKELNSTLNSRTDRRESREAVERDPKVRTVALIGLWSRTGSEVMRGRRWEWESGSCWLEVMPESQLLNPNEERVEIFLTELMKINSCTGNEEDLSAALTVYFKATGWYVLRQPLKRPRYLLNTHMDTVPPYIPPAYDGTKVSGRGANDAKGQLAAMIFAAQRIAREDPKLAENIGLLLVVSEELDHIGMVEANNLGLVPEFFMIGEPTELKFGRLQKGAVKVVLQVHGKAAHSGYPHLGDSAIDKLLDILHDIRTHEWPSDKTFGSTTVNIGLISGGEALNALAEHASAAIFFRVTTSTTDILKQLEAIVDGRAEIDQSFGKNEPILLTAPPPPYDSEVVAFNTDLPYFIARDKLKAAYLFGAGSITNAHSKDEHILVEDLKKAVEIHVSIFRYTLKNVNT</sequence>
<name>A0A915PP40_9BILA</name>
<feature type="domain" description="Peptidase M20 dimerisation" evidence="6">
    <location>
        <begin position="267"/>
        <end position="364"/>
    </location>
</feature>
<dbReference type="SUPFAM" id="SSF53187">
    <property type="entry name" value="Zn-dependent exopeptidases"/>
    <property type="match status" value="1"/>
</dbReference>